<reference evidence="1 2" key="1">
    <citation type="journal article" date="2020" name="Nature">
        <title>Six reference-quality genomes reveal evolution of bat adaptations.</title>
        <authorList>
            <person name="Jebb D."/>
            <person name="Huang Z."/>
            <person name="Pippel M."/>
            <person name="Hughes G.M."/>
            <person name="Lavrichenko K."/>
            <person name="Devanna P."/>
            <person name="Winkler S."/>
            <person name="Jermiin L.S."/>
            <person name="Skirmuntt E.C."/>
            <person name="Katzourakis A."/>
            <person name="Burkitt-Gray L."/>
            <person name="Ray D.A."/>
            <person name="Sullivan K.A.M."/>
            <person name="Roscito J.G."/>
            <person name="Kirilenko B.M."/>
            <person name="Davalos L.M."/>
            <person name="Corthals A.P."/>
            <person name="Power M.L."/>
            <person name="Jones G."/>
            <person name="Ransome R.D."/>
            <person name="Dechmann D.K.N."/>
            <person name="Locatelli A.G."/>
            <person name="Puechmaille S.J."/>
            <person name="Fedrigo O."/>
            <person name="Jarvis E.D."/>
            <person name="Hiller M."/>
            <person name="Vernes S.C."/>
            <person name="Myers E.W."/>
            <person name="Teeling E.C."/>
        </authorList>
    </citation>
    <scope>NUCLEOTIDE SEQUENCE [LARGE SCALE GENOMIC DNA]</scope>
    <source>
        <strain evidence="1">MMolMol1</strain>
        <tissue evidence="1">Muscle</tissue>
    </source>
</reference>
<gene>
    <name evidence="1" type="ORF">HJG59_009244</name>
</gene>
<accession>A0A7J8DQB5</accession>
<comment type="caution">
    <text evidence="1">The sequence shown here is derived from an EMBL/GenBank/DDBJ whole genome shotgun (WGS) entry which is preliminary data.</text>
</comment>
<sequence length="129" mass="14643">MCEGNDMVLLNEVTWLSEVIHPILTTMVPDSHSSVFFFLKREEERETETSIGLPPVHAPTRDLSRNLGMCPDWELNPLPQGMMLQPTEPHWPGPSPVLFDFTTLPAILTHLGNSEVRVSPEFHLTFPRL</sequence>
<dbReference type="AlphaFoldDB" id="A0A7J8DQB5"/>
<protein>
    <submittedName>
        <fullName evidence="1">Uncharacterized protein</fullName>
    </submittedName>
</protein>
<keyword evidence="2" id="KW-1185">Reference proteome</keyword>
<dbReference type="EMBL" id="JACASF010000017">
    <property type="protein sequence ID" value="KAF6425196.1"/>
    <property type="molecule type" value="Genomic_DNA"/>
</dbReference>
<dbReference type="Proteomes" id="UP000550707">
    <property type="component" value="Unassembled WGS sequence"/>
</dbReference>
<evidence type="ECO:0000313" key="1">
    <source>
        <dbReference type="EMBL" id="KAF6425196.1"/>
    </source>
</evidence>
<dbReference type="InParanoid" id="A0A7J8DQB5"/>
<evidence type="ECO:0000313" key="2">
    <source>
        <dbReference type="Proteomes" id="UP000550707"/>
    </source>
</evidence>
<organism evidence="1 2">
    <name type="scientific">Molossus molossus</name>
    <name type="common">Pallas' mastiff bat</name>
    <name type="synonym">Vespertilio molossus</name>
    <dbReference type="NCBI Taxonomy" id="27622"/>
    <lineage>
        <taxon>Eukaryota</taxon>
        <taxon>Metazoa</taxon>
        <taxon>Chordata</taxon>
        <taxon>Craniata</taxon>
        <taxon>Vertebrata</taxon>
        <taxon>Euteleostomi</taxon>
        <taxon>Mammalia</taxon>
        <taxon>Eutheria</taxon>
        <taxon>Laurasiatheria</taxon>
        <taxon>Chiroptera</taxon>
        <taxon>Yangochiroptera</taxon>
        <taxon>Molossidae</taxon>
        <taxon>Molossus</taxon>
    </lineage>
</organism>
<name>A0A7J8DQB5_MOLMO</name>
<proteinExistence type="predicted"/>